<name>A0ABW8Z4M9_9BURK</name>
<sequence>MTSTTSQLPSQHLAQEKQVTSRLVAALQQEQMLLSGNGDADEIPNVIGEKAKIVAEMAALADHRHKLLAALGFFASENGMQNWLDQHGTDADKKLWDELFEIAQSAREINRVNGLLVGKQMAINQNALKILQGRSGGGSLYGPDGSSSVRTTGRPLGVG</sequence>
<comment type="function">
    <text evidence="1">Required for the efficient initiation of filament assembly.</text>
</comment>
<keyword evidence="3" id="KW-1005">Bacterial flagellum biogenesis</keyword>
<evidence type="ECO:0000256" key="1">
    <source>
        <dbReference type="ARBA" id="ARBA00002397"/>
    </source>
</evidence>
<reference evidence="5 6" key="1">
    <citation type="journal article" date="2024" name="Chem. Sci.">
        <title>Discovery of megapolipeptins by genome mining of a Burkholderiales bacteria collection.</title>
        <authorList>
            <person name="Paulo B.S."/>
            <person name="Recchia M.J.J."/>
            <person name="Lee S."/>
            <person name="Fergusson C.H."/>
            <person name="Romanowski S.B."/>
            <person name="Hernandez A."/>
            <person name="Krull N."/>
            <person name="Liu D.Y."/>
            <person name="Cavanagh H."/>
            <person name="Bos A."/>
            <person name="Gray C.A."/>
            <person name="Murphy B.T."/>
            <person name="Linington R.G."/>
            <person name="Eustaquio A.S."/>
        </authorList>
    </citation>
    <scope>NUCLEOTIDE SEQUENCE [LARGE SCALE GENOMIC DNA]</scope>
    <source>
        <strain evidence="5 6">RL21-008-BIB-B</strain>
    </source>
</reference>
<dbReference type="EMBL" id="JAQQFR010000002">
    <property type="protein sequence ID" value="MFL9877430.1"/>
    <property type="molecule type" value="Genomic_DNA"/>
</dbReference>
<evidence type="ECO:0000313" key="5">
    <source>
        <dbReference type="EMBL" id="MFL9877430.1"/>
    </source>
</evidence>
<protein>
    <submittedName>
        <fullName evidence="5">Flagellar protein FlgN</fullName>
    </submittedName>
</protein>
<dbReference type="InterPro" id="IPR036679">
    <property type="entry name" value="FlgN-like_sf"/>
</dbReference>
<keyword evidence="5" id="KW-0966">Cell projection</keyword>
<keyword evidence="5" id="KW-0969">Cilium</keyword>
<accession>A0ABW8Z4M9</accession>
<dbReference type="InterPro" id="IPR007809">
    <property type="entry name" value="FlgN-like"/>
</dbReference>
<keyword evidence="5" id="KW-0282">Flagellum</keyword>
<dbReference type="SUPFAM" id="SSF140566">
    <property type="entry name" value="FlgN-like"/>
    <property type="match status" value="1"/>
</dbReference>
<evidence type="ECO:0000256" key="4">
    <source>
        <dbReference type="SAM" id="MobiDB-lite"/>
    </source>
</evidence>
<comment type="caution">
    <text evidence="5">The sequence shown here is derived from an EMBL/GenBank/DDBJ whole genome shotgun (WGS) entry which is preliminary data.</text>
</comment>
<gene>
    <name evidence="5" type="ORF">PQR63_03500</name>
</gene>
<evidence type="ECO:0000313" key="6">
    <source>
        <dbReference type="Proteomes" id="UP001629214"/>
    </source>
</evidence>
<dbReference type="Proteomes" id="UP001629214">
    <property type="component" value="Unassembled WGS sequence"/>
</dbReference>
<dbReference type="RefSeq" id="WP_408165681.1">
    <property type="nucleotide sequence ID" value="NZ_JAQQFR010000002.1"/>
</dbReference>
<proteinExistence type="inferred from homology"/>
<evidence type="ECO:0000256" key="2">
    <source>
        <dbReference type="ARBA" id="ARBA00007703"/>
    </source>
</evidence>
<comment type="similarity">
    <text evidence="2">Belongs to the FlgN family.</text>
</comment>
<evidence type="ECO:0000256" key="3">
    <source>
        <dbReference type="ARBA" id="ARBA00022795"/>
    </source>
</evidence>
<dbReference type="Pfam" id="PF05130">
    <property type="entry name" value="FlgN"/>
    <property type="match status" value="1"/>
</dbReference>
<feature type="region of interest" description="Disordered" evidence="4">
    <location>
        <begin position="139"/>
        <end position="159"/>
    </location>
</feature>
<organism evidence="5 6">
    <name type="scientific">Herbaspirillum rhizosphaerae</name>
    <dbReference type="NCBI Taxonomy" id="346179"/>
    <lineage>
        <taxon>Bacteria</taxon>
        <taxon>Pseudomonadati</taxon>
        <taxon>Pseudomonadota</taxon>
        <taxon>Betaproteobacteria</taxon>
        <taxon>Burkholderiales</taxon>
        <taxon>Oxalobacteraceae</taxon>
        <taxon>Herbaspirillum</taxon>
    </lineage>
</organism>
<dbReference type="Gene3D" id="1.20.58.300">
    <property type="entry name" value="FlgN-like"/>
    <property type="match status" value="1"/>
</dbReference>
<keyword evidence="6" id="KW-1185">Reference proteome</keyword>